<dbReference type="InterPro" id="IPR018303">
    <property type="entry name" value="ATPase_P-typ_P_site"/>
</dbReference>
<comment type="subcellular location">
    <subcellularLocation>
        <location evidence="1">Cell membrane</location>
        <topology evidence="1">Multi-pass membrane protein</topology>
    </subcellularLocation>
</comment>
<dbReference type="Gene3D" id="3.40.50.1000">
    <property type="entry name" value="HAD superfamily/HAD-like"/>
    <property type="match status" value="1"/>
</dbReference>
<feature type="region of interest" description="Disordered" evidence="9">
    <location>
        <begin position="1"/>
        <end position="20"/>
    </location>
</feature>
<evidence type="ECO:0000259" key="10">
    <source>
        <dbReference type="Pfam" id="PF00122"/>
    </source>
</evidence>
<dbReference type="EMBL" id="JAUTIX010000010">
    <property type="protein sequence ID" value="MDP0400531.1"/>
    <property type="molecule type" value="Genomic_DNA"/>
</dbReference>
<dbReference type="NCBIfam" id="TIGR01512">
    <property type="entry name" value="ATPase-IB2_Cd"/>
    <property type="match status" value="1"/>
</dbReference>
<feature type="domain" description="P-type ATPase A" evidence="10">
    <location>
        <begin position="136"/>
        <end position="236"/>
    </location>
</feature>
<feature type="transmembrane region" description="Helical" evidence="8">
    <location>
        <begin position="256"/>
        <end position="274"/>
    </location>
</feature>
<feature type="transmembrane region" description="Helical" evidence="8">
    <location>
        <begin position="29"/>
        <end position="48"/>
    </location>
</feature>
<dbReference type="PANTHER" id="PTHR48085:SF5">
    <property type="entry name" value="CADMIUM_ZINC-TRANSPORTING ATPASE HMA4-RELATED"/>
    <property type="match status" value="1"/>
</dbReference>
<dbReference type="InterPro" id="IPR023298">
    <property type="entry name" value="ATPase_P-typ_TM_dom_sf"/>
</dbReference>
<dbReference type="SFLD" id="SFLDG00002">
    <property type="entry name" value="C1.7:_P-type_atpase_like"/>
    <property type="match status" value="1"/>
</dbReference>
<evidence type="ECO:0000256" key="2">
    <source>
        <dbReference type="ARBA" id="ARBA00006024"/>
    </source>
</evidence>
<accession>A0AA90NDW5</accession>
<keyword evidence="5" id="KW-1278">Translocase</keyword>
<evidence type="ECO:0000256" key="1">
    <source>
        <dbReference type="ARBA" id="ARBA00004651"/>
    </source>
</evidence>
<organism evidence="11 12">
    <name type="scientific">Tsukamurella strandjordii</name>
    <dbReference type="NCBI Taxonomy" id="147577"/>
    <lineage>
        <taxon>Bacteria</taxon>
        <taxon>Bacillati</taxon>
        <taxon>Actinomycetota</taxon>
        <taxon>Actinomycetes</taxon>
        <taxon>Mycobacteriales</taxon>
        <taxon>Tsukamurellaceae</taxon>
        <taxon>Tsukamurella</taxon>
    </lineage>
</organism>
<dbReference type="InterPro" id="IPR027256">
    <property type="entry name" value="P-typ_ATPase_IB"/>
</dbReference>
<name>A0AA90NDW5_9ACTN</name>
<dbReference type="InterPro" id="IPR023214">
    <property type="entry name" value="HAD_sf"/>
</dbReference>
<evidence type="ECO:0000256" key="7">
    <source>
        <dbReference type="ARBA" id="ARBA00023136"/>
    </source>
</evidence>
<keyword evidence="12" id="KW-1185">Reference proteome</keyword>
<comment type="similarity">
    <text evidence="2 8">Belongs to the cation transport ATPase (P-type) (TC 3.A.3) family. Type IB subfamily.</text>
</comment>
<evidence type="ECO:0000256" key="4">
    <source>
        <dbReference type="ARBA" id="ARBA00022723"/>
    </source>
</evidence>
<keyword evidence="4 8" id="KW-0479">Metal-binding</keyword>
<proteinExistence type="inferred from homology"/>
<dbReference type="NCBIfam" id="TIGR01494">
    <property type="entry name" value="ATPase_P-type"/>
    <property type="match status" value="2"/>
</dbReference>
<keyword evidence="8" id="KW-0547">Nucleotide-binding</keyword>
<dbReference type="GO" id="GO:0016887">
    <property type="term" value="F:ATP hydrolysis activity"/>
    <property type="evidence" value="ECO:0007669"/>
    <property type="project" value="InterPro"/>
</dbReference>
<dbReference type="InterPro" id="IPR023299">
    <property type="entry name" value="ATPase_P-typ_cyto_dom_N"/>
</dbReference>
<dbReference type="GO" id="GO:0005524">
    <property type="term" value="F:ATP binding"/>
    <property type="evidence" value="ECO:0007669"/>
    <property type="project" value="UniProtKB-UniRule"/>
</dbReference>
<keyword evidence="8" id="KW-1003">Cell membrane</keyword>
<dbReference type="PRINTS" id="PR00119">
    <property type="entry name" value="CATATPASE"/>
</dbReference>
<evidence type="ECO:0000256" key="8">
    <source>
        <dbReference type="RuleBase" id="RU362081"/>
    </source>
</evidence>
<dbReference type="NCBIfam" id="TIGR01525">
    <property type="entry name" value="ATPase-IB_hvy"/>
    <property type="match status" value="1"/>
</dbReference>
<dbReference type="Pfam" id="PF00702">
    <property type="entry name" value="Hydrolase"/>
    <property type="match status" value="1"/>
</dbReference>
<dbReference type="Proteomes" id="UP001178281">
    <property type="component" value="Unassembled WGS sequence"/>
</dbReference>
<dbReference type="GO" id="GO:0046872">
    <property type="term" value="F:metal ion binding"/>
    <property type="evidence" value="ECO:0007669"/>
    <property type="project" value="UniProtKB-KW"/>
</dbReference>
<dbReference type="CDD" id="cd02079">
    <property type="entry name" value="P-type_ATPase_HM"/>
    <property type="match status" value="1"/>
</dbReference>
<dbReference type="AlphaFoldDB" id="A0AA90NDW5"/>
<dbReference type="GO" id="GO:0019829">
    <property type="term" value="F:ATPase-coupled monoatomic cation transmembrane transporter activity"/>
    <property type="evidence" value="ECO:0007669"/>
    <property type="project" value="InterPro"/>
</dbReference>
<dbReference type="GO" id="GO:0005886">
    <property type="term" value="C:plasma membrane"/>
    <property type="evidence" value="ECO:0007669"/>
    <property type="project" value="UniProtKB-SubCell"/>
</dbReference>
<evidence type="ECO:0000256" key="6">
    <source>
        <dbReference type="ARBA" id="ARBA00022989"/>
    </source>
</evidence>
<dbReference type="SUPFAM" id="SSF56784">
    <property type="entry name" value="HAD-like"/>
    <property type="match status" value="1"/>
</dbReference>
<dbReference type="PRINTS" id="PR00120">
    <property type="entry name" value="HATPASE"/>
</dbReference>
<protein>
    <submittedName>
        <fullName evidence="11">Cation-translocating P-type ATPase</fullName>
    </submittedName>
</protein>
<evidence type="ECO:0000256" key="9">
    <source>
        <dbReference type="SAM" id="MobiDB-lite"/>
    </source>
</evidence>
<evidence type="ECO:0000256" key="3">
    <source>
        <dbReference type="ARBA" id="ARBA00022692"/>
    </source>
</evidence>
<dbReference type="SUPFAM" id="SSF81665">
    <property type="entry name" value="Calcium ATPase, transmembrane domain M"/>
    <property type="match status" value="1"/>
</dbReference>
<sequence length="657" mass="66948">MSDACGCGHDEPAGEDEQAPEHWWQVRELQAAAAAAIFLLAAYIVGWSGGPQRLSLVLEWIALLIGAWTFVPSTLRRLAKGKIGVGTLMTIAAGGAVILGEVGEAAMLAVLFSISEGLEEYAVSRTRRGLRALLNLVPDTATVLRDGAPATISPSELAVGDRMLVKPGERIATDGRITDGRTALDVSAITGESVPVEAGPGDEVFAGSINGTGALTVEVTTTAANNSLAKIVQIVEAEQSRKGDAQRLADTIAKPLVPAIMIFAAAIAILGSLLGDPATWIERALVVLVAASPCALAISVPVTVVAAIGAASKIGVLVKGGAALEALGRVRTVALDKTGTLTANRPAVVDVAATTDQSSAEAPENLDHVLAVAAALEAHSEHPLARAILTANGDGTAAAAEVQAVPGAGLTGLVDGRPARLGRPGWIDPGPLATRVAAMQAGGATAVLVEDDGQVIGAVAVRDELRPEAAEVIDHLHRGGSTVAMLTGDNTATATALAQIAGIDDVHADLRPEDKARIIGELRKDRFTAMVGDGVNDAPALATADLGIAMGAMGSDVAIETADVALMGEDLRTLPQALDHARRARTIMLQNVGLSLALIAILIPLALFGVLGLAAVVAVHELAEIVVIANGVRAGRVTALPPAPQEARSEPIVQQAA</sequence>
<dbReference type="InterPro" id="IPR059000">
    <property type="entry name" value="ATPase_P-type_domA"/>
</dbReference>
<dbReference type="RefSeq" id="WP_305112904.1">
    <property type="nucleotide sequence ID" value="NZ_JAUTIX010000010.1"/>
</dbReference>
<evidence type="ECO:0000256" key="5">
    <source>
        <dbReference type="ARBA" id="ARBA00022967"/>
    </source>
</evidence>
<dbReference type="InterPro" id="IPR051014">
    <property type="entry name" value="Cation_Transport_ATPase_IB"/>
</dbReference>
<feature type="transmembrane region" description="Helical" evidence="8">
    <location>
        <begin position="592"/>
        <end position="619"/>
    </location>
</feature>
<dbReference type="Gene3D" id="3.40.1110.10">
    <property type="entry name" value="Calcium-transporting ATPase, cytoplasmic domain N"/>
    <property type="match status" value="1"/>
</dbReference>
<dbReference type="SUPFAM" id="SSF81653">
    <property type="entry name" value="Calcium ATPase, transduction domain A"/>
    <property type="match status" value="1"/>
</dbReference>
<feature type="transmembrane region" description="Helical" evidence="8">
    <location>
        <begin position="286"/>
        <end position="311"/>
    </location>
</feature>
<dbReference type="InterPro" id="IPR001757">
    <property type="entry name" value="P_typ_ATPase"/>
</dbReference>
<feature type="transmembrane region" description="Helical" evidence="8">
    <location>
        <begin position="54"/>
        <end position="71"/>
    </location>
</feature>
<dbReference type="InterPro" id="IPR044492">
    <property type="entry name" value="P_typ_ATPase_HD_dom"/>
</dbReference>
<dbReference type="InterPro" id="IPR036412">
    <property type="entry name" value="HAD-like_sf"/>
</dbReference>
<keyword evidence="7 8" id="KW-0472">Membrane</keyword>
<dbReference type="GO" id="GO:0015086">
    <property type="term" value="F:cadmium ion transmembrane transporter activity"/>
    <property type="evidence" value="ECO:0007669"/>
    <property type="project" value="TreeGrafter"/>
</dbReference>
<dbReference type="FunFam" id="2.70.150.10:FF:000002">
    <property type="entry name" value="Copper-transporting ATPase 1, putative"/>
    <property type="match status" value="1"/>
</dbReference>
<keyword evidence="3 8" id="KW-0812">Transmembrane</keyword>
<evidence type="ECO:0000313" key="12">
    <source>
        <dbReference type="Proteomes" id="UP001178281"/>
    </source>
</evidence>
<reference evidence="11" key="1">
    <citation type="submission" date="2023-08" db="EMBL/GenBank/DDBJ databases">
        <title>The draft genome of Tsukamurella strandjordii strain 050030.</title>
        <authorList>
            <person name="Zhao F."/>
            <person name="Feng Y."/>
            <person name="Zong Z."/>
        </authorList>
    </citation>
    <scope>NUCLEOTIDE SEQUENCE</scope>
    <source>
        <strain evidence="11">050030</strain>
    </source>
</reference>
<dbReference type="Pfam" id="PF00122">
    <property type="entry name" value="E1-E2_ATPase"/>
    <property type="match status" value="1"/>
</dbReference>
<dbReference type="InterPro" id="IPR008250">
    <property type="entry name" value="ATPase_P-typ_transduc_dom_A_sf"/>
</dbReference>
<comment type="caution">
    <text evidence="11">The sequence shown here is derived from an EMBL/GenBank/DDBJ whole genome shotgun (WGS) entry which is preliminary data.</text>
</comment>
<gene>
    <name evidence="11" type="ORF">Q7X28_21645</name>
</gene>
<dbReference type="SFLD" id="SFLDS00003">
    <property type="entry name" value="Haloacid_Dehalogenase"/>
    <property type="match status" value="1"/>
</dbReference>
<keyword evidence="8" id="KW-0067">ATP-binding</keyword>
<keyword evidence="6 8" id="KW-1133">Transmembrane helix</keyword>
<dbReference type="PROSITE" id="PS00154">
    <property type="entry name" value="ATPASE_E1_E2"/>
    <property type="match status" value="1"/>
</dbReference>
<dbReference type="Gene3D" id="2.70.150.10">
    <property type="entry name" value="Calcium-transporting ATPase, cytoplasmic transduction domain A"/>
    <property type="match status" value="1"/>
</dbReference>
<dbReference type="SFLD" id="SFLDF00027">
    <property type="entry name" value="p-type_atpase"/>
    <property type="match status" value="1"/>
</dbReference>
<evidence type="ECO:0000313" key="11">
    <source>
        <dbReference type="EMBL" id="MDP0400531.1"/>
    </source>
</evidence>
<dbReference type="PANTHER" id="PTHR48085">
    <property type="entry name" value="CADMIUM/ZINC-TRANSPORTING ATPASE HMA2-RELATED"/>
    <property type="match status" value="1"/>
</dbReference>